<evidence type="ECO:0000256" key="1">
    <source>
        <dbReference type="ARBA" id="ARBA00001924"/>
    </source>
</evidence>
<dbReference type="OrthoDB" id="8300278at2759"/>
<evidence type="ECO:0000256" key="7">
    <source>
        <dbReference type="ARBA" id="ARBA00022723"/>
    </source>
</evidence>
<dbReference type="PROSITE" id="PS51085">
    <property type="entry name" value="2FE2S_FER_2"/>
    <property type="match status" value="1"/>
</dbReference>
<comment type="caution">
    <text evidence="16">The sequence shown here is derived from an EMBL/GenBank/DDBJ whole genome shotgun (WGS) entry which is preliminary data.</text>
</comment>
<dbReference type="Pfam" id="PF00941">
    <property type="entry name" value="FAD_binding_5"/>
    <property type="match status" value="1"/>
</dbReference>
<dbReference type="InterPro" id="IPR005107">
    <property type="entry name" value="CO_DH_flav_C"/>
</dbReference>
<dbReference type="PROSITE" id="PS51387">
    <property type="entry name" value="FAD_PCMH"/>
    <property type="match status" value="1"/>
</dbReference>
<name>A0A8J2PUP5_9HEXA</name>
<dbReference type="Pfam" id="PF02738">
    <property type="entry name" value="MoCoBD_1"/>
    <property type="match status" value="1"/>
</dbReference>
<feature type="domain" description="FAD-binding PCMH-type" evidence="15">
    <location>
        <begin position="264"/>
        <end position="447"/>
    </location>
</feature>
<evidence type="ECO:0000256" key="13">
    <source>
        <dbReference type="ARBA" id="ARBA00034078"/>
    </source>
</evidence>
<dbReference type="GO" id="GO:0071949">
    <property type="term" value="F:FAD binding"/>
    <property type="evidence" value="ECO:0007669"/>
    <property type="project" value="InterPro"/>
</dbReference>
<dbReference type="InterPro" id="IPR001041">
    <property type="entry name" value="2Fe-2S_ferredoxin-type"/>
</dbReference>
<protein>
    <recommendedName>
        <fullName evidence="18">Xanthine dehydrogenase</fullName>
    </recommendedName>
</protein>
<comment type="cofactor">
    <cofactor evidence="2">
        <name>FAD</name>
        <dbReference type="ChEBI" id="CHEBI:57692"/>
    </cofactor>
</comment>
<evidence type="ECO:0000256" key="4">
    <source>
        <dbReference type="ARBA" id="ARBA00022505"/>
    </source>
</evidence>
<feature type="domain" description="2Fe-2S ferredoxin-type" evidence="14">
    <location>
        <begin position="3"/>
        <end position="94"/>
    </location>
</feature>
<comment type="cofactor">
    <cofactor evidence="1">
        <name>Mo-molybdopterin</name>
        <dbReference type="ChEBI" id="CHEBI:71302"/>
    </cofactor>
</comment>
<organism evidence="16 17">
    <name type="scientific">Allacma fusca</name>
    <dbReference type="NCBI Taxonomy" id="39272"/>
    <lineage>
        <taxon>Eukaryota</taxon>
        <taxon>Metazoa</taxon>
        <taxon>Ecdysozoa</taxon>
        <taxon>Arthropoda</taxon>
        <taxon>Hexapoda</taxon>
        <taxon>Collembola</taxon>
        <taxon>Symphypleona</taxon>
        <taxon>Sminthuridae</taxon>
        <taxon>Allacma</taxon>
    </lineage>
</organism>
<dbReference type="PANTHER" id="PTHR11908">
    <property type="entry name" value="XANTHINE DEHYDROGENASE"/>
    <property type="match status" value="1"/>
</dbReference>
<evidence type="ECO:0000313" key="17">
    <source>
        <dbReference type="Proteomes" id="UP000708208"/>
    </source>
</evidence>
<evidence type="ECO:0000256" key="3">
    <source>
        <dbReference type="ARBA" id="ARBA00006849"/>
    </source>
</evidence>
<dbReference type="InterPro" id="IPR002888">
    <property type="entry name" value="2Fe-2S-bd"/>
</dbReference>
<dbReference type="InterPro" id="IPR016208">
    <property type="entry name" value="Ald_Oxase/xanthine_DH-like"/>
</dbReference>
<evidence type="ECO:0000256" key="11">
    <source>
        <dbReference type="ARBA" id="ARBA00023014"/>
    </source>
</evidence>
<dbReference type="InterPro" id="IPR008274">
    <property type="entry name" value="AldOxase/xan_DH_MoCoBD1"/>
</dbReference>
<dbReference type="CDD" id="cd00207">
    <property type="entry name" value="fer2"/>
    <property type="match status" value="1"/>
</dbReference>
<proteinExistence type="inferred from homology"/>
<dbReference type="InterPro" id="IPR000674">
    <property type="entry name" value="Ald_Oxase/Xan_DH_a/b"/>
</dbReference>
<keyword evidence="11" id="KW-0411">Iron-sulfur</keyword>
<reference evidence="16" key="1">
    <citation type="submission" date="2021-06" db="EMBL/GenBank/DDBJ databases">
        <authorList>
            <person name="Hodson N. C."/>
            <person name="Mongue J. A."/>
            <person name="Jaron S. K."/>
        </authorList>
    </citation>
    <scope>NUCLEOTIDE SEQUENCE</scope>
</reference>
<dbReference type="GO" id="GO:0016491">
    <property type="term" value="F:oxidoreductase activity"/>
    <property type="evidence" value="ECO:0007669"/>
    <property type="project" value="UniProtKB-KW"/>
</dbReference>
<dbReference type="SMART" id="SM01092">
    <property type="entry name" value="CO_deh_flav_C"/>
    <property type="match status" value="1"/>
</dbReference>
<evidence type="ECO:0000256" key="10">
    <source>
        <dbReference type="ARBA" id="ARBA00023004"/>
    </source>
</evidence>
<dbReference type="Pfam" id="PF01315">
    <property type="entry name" value="Ald_Xan_dh_C"/>
    <property type="match status" value="1"/>
</dbReference>
<comment type="similarity">
    <text evidence="3">Belongs to the xanthine dehydrogenase family.</text>
</comment>
<dbReference type="AlphaFoldDB" id="A0A8J2PUP5"/>
<dbReference type="PROSITE" id="PS00197">
    <property type="entry name" value="2FE2S_FER_1"/>
    <property type="match status" value="1"/>
</dbReference>
<dbReference type="InterPro" id="IPR002346">
    <property type="entry name" value="Mopterin_DH_FAD-bd"/>
</dbReference>
<keyword evidence="9" id="KW-0560">Oxidoreductase</keyword>
<accession>A0A8J2PUP5</accession>
<keyword evidence="17" id="KW-1185">Reference proteome</keyword>
<keyword evidence="6" id="KW-0001">2Fe-2S</keyword>
<evidence type="ECO:0008006" key="18">
    <source>
        <dbReference type="Google" id="ProtNLM"/>
    </source>
</evidence>
<evidence type="ECO:0000256" key="2">
    <source>
        <dbReference type="ARBA" id="ARBA00001974"/>
    </source>
</evidence>
<gene>
    <name evidence="16" type="ORF">AFUS01_LOCUS38680</name>
</gene>
<dbReference type="Pfam" id="PF01799">
    <property type="entry name" value="Fer2_2"/>
    <property type="match status" value="1"/>
</dbReference>
<dbReference type="PANTHER" id="PTHR11908:SF132">
    <property type="entry name" value="ALDEHYDE OXIDASE 1-RELATED"/>
    <property type="match status" value="1"/>
</dbReference>
<dbReference type="Pfam" id="PF00111">
    <property type="entry name" value="Fer2"/>
    <property type="match status" value="1"/>
</dbReference>
<evidence type="ECO:0000259" key="14">
    <source>
        <dbReference type="PROSITE" id="PS51085"/>
    </source>
</evidence>
<keyword evidence="8" id="KW-0274">FAD</keyword>
<sequence length="812" mass="86705">MADIISFTINGTKYDIDPSNTTVGPTTRLVSFIRSNANLTGTKTMCMEGGCGACLVQAISVDPVSGQSVIRSVNACLVPVLSCNGWNINTVESLGNRKVGYNAIQQRLVGFGGTQCGYCSSGMVMNMFALQQARGETLTMQQIEDNYDGNLCRCTGFRPILDAMKSFAIDAPEELKAKARDIEELCKTTCPLKPDSGICQGQSACGGIGGPANQGCNVGAQFAGGCCQSQLSPQPQGCCQGSQKPTGCCQGNSTPIVIPSVDAVFPGGVQWIKATDLASAFTAVRSFVDAGLRYRIVGGNTGIGVFKNEGSYGAYLDVNDVTEMRTTTVTPTAITFGGTNTLSFLIEFFQTNAARPGFEYLAGMSQHLRRVANTSVRNLATLSGNLMMKHDHHEFPSDIFVLLETVGARLNIGTSPTNIQAYSPLDFLDTDMSGGIIVSVTLSQKTGYSFRSYKITKRHQNAHAYVNAGFLFRLDVANNFRILEKPTIVFGGINPTFSHAVATENFLTGTELGSINTLKAAVAFLQDEINPDYIPPDASAEYRKKLAINLFYKTVLGLLGSSISNRNETGAEDLPHLLTRGEQIYDADTGDSPLYKPVHKLEAPAQVSGEAEYINDIPAVPGELFAAFVQATEGSAVLASLDTSAAIAIPGVVAVLTAADIPGKNDNMGFAGTEDEPIFVEVGQRIQFHGQAIALVVANNRGTCNRALPLVKATYTDIQKPVIRIEEAIENAKQNGTWKTVVSASPKKGSPNAITKRVSGTFRTGGQAHFQMEQMITIAKPTESGLDVYASTQWTDHVQDVIASALDIPNNK</sequence>
<dbReference type="Proteomes" id="UP000708208">
    <property type="component" value="Unassembled WGS sequence"/>
</dbReference>
<dbReference type="Pfam" id="PF03450">
    <property type="entry name" value="CO_deh_flav_C"/>
    <property type="match status" value="1"/>
</dbReference>
<keyword evidence="10" id="KW-0408">Iron</keyword>
<keyword evidence="5" id="KW-0285">Flavoprotein</keyword>
<dbReference type="InterPro" id="IPR016166">
    <property type="entry name" value="FAD-bd_PCMH"/>
</dbReference>
<dbReference type="GO" id="GO:0051537">
    <property type="term" value="F:2 iron, 2 sulfur cluster binding"/>
    <property type="evidence" value="ECO:0007669"/>
    <property type="project" value="UniProtKB-KW"/>
</dbReference>
<evidence type="ECO:0000313" key="16">
    <source>
        <dbReference type="EMBL" id="CAG7828777.1"/>
    </source>
</evidence>
<dbReference type="FunFam" id="3.10.20.30:FF:000012">
    <property type="entry name" value="Xanthine dehydrogenase/oxidase"/>
    <property type="match status" value="1"/>
</dbReference>
<dbReference type="EMBL" id="CAJVCH010548793">
    <property type="protein sequence ID" value="CAG7828777.1"/>
    <property type="molecule type" value="Genomic_DNA"/>
</dbReference>
<keyword evidence="7" id="KW-0479">Metal-binding</keyword>
<dbReference type="InterPro" id="IPR006058">
    <property type="entry name" value="2Fe2S_fd_BS"/>
</dbReference>
<evidence type="ECO:0000256" key="8">
    <source>
        <dbReference type="ARBA" id="ARBA00022827"/>
    </source>
</evidence>
<evidence type="ECO:0000256" key="6">
    <source>
        <dbReference type="ARBA" id="ARBA00022714"/>
    </source>
</evidence>
<evidence type="ECO:0000256" key="9">
    <source>
        <dbReference type="ARBA" id="ARBA00023002"/>
    </source>
</evidence>
<keyword evidence="12" id="KW-0520">NAD</keyword>
<evidence type="ECO:0000256" key="12">
    <source>
        <dbReference type="ARBA" id="ARBA00023027"/>
    </source>
</evidence>
<dbReference type="FunFam" id="3.30.390.50:FF:000003">
    <property type="entry name" value="Aldehyde oxidase1"/>
    <property type="match status" value="1"/>
</dbReference>
<keyword evidence="4" id="KW-0500">Molybdenum</keyword>
<dbReference type="GO" id="GO:0005506">
    <property type="term" value="F:iron ion binding"/>
    <property type="evidence" value="ECO:0007669"/>
    <property type="project" value="InterPro"/>
</dbReference>
<evidence type="ECO:0000259" key="15">
    <source>
        <dbReference type="PROSITE" id="PS51387"/>
    </source>
</evidence>
<comment type="cofactor">
    <cofactor evidence="13">
        <name>[2Fe-2S] cluster</name>
        <dbReference type="ChEBI" id="CHEBI:190135"/>
    </cofactor>
</comment>
<dbReference type="SMART" id="SM01008">
    <property type="entry name" value="Ald_Xan_dh_C"/>
    <property type="match status" value="1"/>
</dbReference>
<evidence type="ECO:0000256" key="5">
    <source>
        <dbReference type="ARBA" id="ARBA00022630"/>
    </source>
</evidence>